<dbReference type="GO" id="GO:0005886">
    <property type="term" value="C:plasma membrane"/>
    <property type="evidence" value="ECO:0007669"/>
    <property type="project" value="UniProtKB-SubCell"/>
</dbReference>
<keyword evidence="5" id="KW-0874">Quinone</keyword>
<dbReference type="GO" id="GO:0042773">
    <property type="term" value="P:ATP synthesis coupled electron transport"/>
    <property type="evidence" value="ECO:0007669"/>
    <property type="project" value="InterPro"/>
</dbReference>
<dbReference type="InterPro" id="IPR010096">
    <property type="entry name" value="NADH-Q_OxRdtase_suN/2"/>
</dbReference>
<evidence type="ECO:0000256" key="2">
    <source>
        <dbReference type="ARBA" id="ARBA00022692"/>
    </source>
</evidence>
<dbReference type="PANTHER" id="PTHR22773">
    <property type="entry name" value="NADH DEHYDROGENASE"/>
    <property type="match status" value="1"/>
</dbReference>
<name>A0A1M5DN07_9GAMM</name>
<dbReference type="Proteomes" id="UP000184346">
    <property type="component" value="Unassembled WGS sequence"/>
</dbReference>
<dbReference type="OrthoDB" id="9768329at2"/>
<feature type="transmembrane region" description="Helical" evidence="5">
    <location>
        <begin position="361"/>
        <end position="384"/>
    </location>
</feature>
<keyword evidence="4 5" id="KW-0472">Membrane</keyword>
<comment type="catalytic activity">
    <reaction evidence="5">
        <text>a quinone + NADH + 5 H(+)(in) = a quinol + NAD(+) + 4 H(+)(out)</text>
        <dbReference type="Rhea" id="RHEA:57888"/>
        <dbReference type="ChEBI" id="CHEBI:15378"/>
        <dbReference type="ChEBI" id="CHEBI:24646"/>
        <dbReference type="ChEBI" id="CHEBI:57540"/>
        <dbReference type="ChEBI" id="CHEBI:57945"/>
        <dbReference type="ChEBI" id="CHEBI:132124"/>
    </reaction>
</comment>
<dbReference type="Pfam" id="PF00361">
    <property type="entry name" value="Proton_antipo_M"/>
    <property type="match status" value="1"/>
</dbReference>
<keyword evidence="3 5" id="KW-1133">Transmembrane helix</keyword>
<dbReference type="InterPro" id="IPR003917">
    <property type="entry name" value="NADH_UbQ_OxRdtase_chain2"/>
</dbReference>
<comment type="similarity">
    <text evidence="5">Belongs to the complex I subunit 2 family.</text>
</comment>
<gene>
    <name evidence="5" type="primary">nuoN</name>
    <name evidence="8" type="ORF">SAMN02745148_03286</name>
</gene>
<feature type="transmembrane region" description="Helical" evidence="5">
    <location>
        <begin position="231"/>
        <end position="252"/>
    </location>
</feature>
<protein>
    <recommendedName>
        <fullName evidence="5">NADH-quinone oxidoreductase subunit N</fullName>
        <ecNumber evidence="5">7.1.1.-</ecNumber>
    </recommendedName>
    <alternativeName>
        <fullName evidence="5">NADH dehydrogenase I subunit N</fullName>
    </alternativeName>
    <alternativeName>
        <fullName evidence="5">NDH-1 subunit N</fullName>
    </alternativeName>
</protein>
<dbReference type="EMBL" id="FQUJ01000018">
    <property type="protein sequence ID" value="SHF68350.1"/>
    <property type="molecule type" value="Genomic_DNA"/>
</dbReference>
<dbReference type="AlphaFoldDB" id="A0A1M5DN07"/>
<feature type="transmembrane region" description="Helical" evidence="5">
    <location>
        <begin position="71"/>
        <end position="90"/>
    </location>
</feature>
<keyword evidence="5" id="KW-1003">Cell membrane</keyword>
<feature type="transmembrane region" description="Helical" evidence="5">
    <location>
        <begin position="293"/>
        <end position="312"/>
    </location>
</feature>
<dbReference type="InterPro" id="IPR001750">
    <property type="entry name" value="ND/Mrp_TM"/>
</dbReference>
<reference evidence="8 9" key="1">
    <citation type="submission" date="2016-11" db="EMBL/GenBank/DDBJ databases">
        <authorList>
            <person name="Jaros S."/>
            <person name="Januszkiewicz K."/>
            <person name="Wedrychowicz H."/>
        </authorList>
    </citation>
    <scope>NUCLEOTIDE SEQUENCE [LARGE SCALE GENOMIC DNA]</scope>
    <source>
        <strain evidence="8 9">DSM 19980</strain>
    </source>
</reference>
<feature type="transmembrane region" description="Helical" evidence="5">
    <location>
        <begin position="125"/>
        <end position="144"/>
    </location>
</feature>
<dbReference type="GO" id="GO:0012505">
    <property type="term" value="C:endomembrane system"/>
    <property type="evidence" value="ECO:0007669"/>
    <property type="project" value="UniProtKB-SubCell"/>
</dbReference>
<feature type="transmembrane region" description="Helical" evidence="5">
    <location>
        <begin position="199"/>
        <end position="219"/>
    </location>
</feature>
<evidence type="ECO:0000256" key="1">
    <source>
        <dbReference type="ARBA" id="ARBA00004127"/>
    </source>
</evidence>
<keyword evidence="5" id="KW-0830">Ubiquinone</keyword>
<dbReference type="PRINTS" id="PR01436">
    <property type="entry name" value="NADHDHGNASE2"/>
</dbReference>
<feature type="transmembrane region" description="Helical" evidence="5">
    <location>
        <begin position="396"/>
        <end position="416"/>
    </location>
</feature>
<keyword evidence="5" id="KW-0813">Transport</keyword>
<evidence type="ECO:0000256" key="4">
    <source>
        <dbReference type="ARBA" id="ARBA00023136"/>
    </source>
</evidence>
<feature type="transmembrane region" description="Helical" evidence="5">
    <location>
        <begin position="102"/>
        <end position="119"/>
    </location>
</feature>
<comment type="subcellular location">
    <subcellularLocation>
        <location evidence="5">Cell membrane</location>
        <topology evidence="5">Multi-pass membrane protein</topology>
    </subcellularLocation>
    <subcellularLocation>
        <location evidence="1">Endomembrane system</location>
        <topology evidence="1">Multi-pass membrane protein</topology>
    </subcellularLocation>
    <subcellularLocation>
        <location evidence="6">Membrane</location>
        <topology evidence="6">Multi-pass membrane protein</topology>
    </subcellularLocation>
</comment>
<comment type="subunit">
    <text evidence="5">NDH-1 is composed of 14 different subunits. Subunits NuoA, H, J, K, L, M, N constitute the membrane sector of the complex.</text>
</comment>
<dbReference type="GO" id="GO:0050136">
    <property type="term" value="F:NADH dehydrogenase (quinone) (non-electrogenic) activity"/>
    <property type="evidence" value="ECO:0007669"/>
    <property type="project" value="UniProtKB-UniRule"/>
</dbReference>
<accession>A0A1M5DN07</accession>
<dbReference type="EC" id="7.1.1.-" evidence="5"/>
<feature type="transmembrane region" description="Helical" evidence="5">
    <location>
        <begin position="6"/>
        <end position="25"/>
    </location>
</feature>
<evidence type="ECO:0000256" key="3">
    <source>
        <dbReference type="ARBA" id="ARBA00022989"/>
    </source>
</evidence>
<keyword evidence="9" id="KW-1185">Reference proteome</keyword>
<comment type="function">
    <text evidence="5">NDH-1 shuttles electrons from NADH, via FMN and iron-sulfur (Fe-S) centers, to quinones in the respiratory chain. The immediate electron acceptor for the enzyme in this species is believed to be ubiquinone. Couples the redox reaction to proton translocation (for every two electrons transferred, four hydrogen ions are translocated across the cytoplasmic membrane), and thus conserves the redox energy in a proton gradient.</text>
</comment>
<evidence type="ECO:0000313" key="9">
    <source>
        <dbReference type="Proteomes" id="UP000184346"/>
    </source>
</evidence>
<feature type="transmembrane region" description="Helical" evidence="5">
    <location>
        <begin position="264"/>
        <end position="284"/>
    </location>
</feature>
<dbReference type="STRING" id="1121942.SAMN02745148_03286"/>
<organism evidence="8 9">
    <name type="scientific">Modicisalibacter ilicicola DSM 19980</name>
    <dbReference type="NCBI Taxonomy" id="1121942"/>
    <lineage>
        <taxon>Bacteria</taxon>
        <taxon>Pseudomonadati</taxon>
        <taxon>Pseudomonadota</taxon>
        <taxon>Gammaproteobacteria</taxon>
        <taxon>Oceanospirillales</taxon>
        <taxon>Halomonadaceae</taxon>
        <taxon>Modicisalibacter</taxon>
    </lineage>
</organism>
<keyword evidence="2 5" id="KW-0812">Transmembrane</keyword>
<dbReference type="GO" id="GO:0008137">
    <property type="term" value="F:NADH dehydrogenase (ubiquinone) activity"/>
    <property type="evidence" value="ECO:0007669"/>
    <property type="project" value="InterPro"/>
</dbReference>
<keyword evidence="5" id="KW-0520">NAD</keyword>
<evidence type="ECO:0000256" key="6">
    <source>
        <dbReference type="RuleBase" id="RU000320"/>
    </source>
</evidence>
<proteinExistence type="inferred from homology"/>
<sequence>MPIGDLLPETILLVGAVLIVLFASFAPHQRQAWAAGLALVALALAAGFGLLQWRQPPAVTFSGVWALDTPAVATKLLVLLSGAIAVALSPDWMRSDRRHGEYYALCLFTLLGVIMMASANDSMELVVGILLSSTASYPLVAYHRRFTPALEAGMKYFLIGALTNSLLVVGVVLLFGLVGDTDYARTAAVLSASPDAAPLALSVAVACIVLGLTFKLAAFPGHAWMPDVAQGAPAPVAALLTVAPKIGAAVALARFVSLLPESQLWPIIVALIAVVTMTLGNLAALRQTDVRRLLGWSSVSQSGYALMAVVVLDSAPRALPALLAFLAAYLVANLAAFAVVTHLRGRTALADYHGLGRTQPIATAILILALLSLVGIPPLVGFFGKFLLFEVTIAGGYAWLAVIAAVNTVLSLFYYLRVIMATMFKPLEGEVHVLGAWSWLALLASGVLLVVASLGAEAGLGLMGAIRFAG</sequence>
<evidence type="ECO:0000313" key="8">
    <source>
        <dbReference type="EMBL" id="SHF68350.1"/>
    </source>
</evidence>
<feature type="transmembrane region" description="Helical" evidence="5">
    <location>
        <begin position="318"/>
        <end position="340"/>
    </location>
</feature>
<evidence type="ECO:0000256" key="5">
    <source>
        <dbReference type="HAMAP-Rule" id="MF_00445"/>
    </source>
</evidence>
<keyword evidence="5" id="KW-1278">Translocase</keyword>
<dbReference type="HAMAP" id="MF_00445">
    <property type="entry name" value="NDH1_NuoN_1"/>
    <property type="match status" value="1"/>
</dbReference>
<dbReference type="RefSeq" id="WP_084671757.1">
    <property type="nucleotide sequence ID" value="NZ_FQUJ01000018.1"/>
</dbReference>
<feature type="transmembrane region" description="Helical" evidence="5">
    <location>
        <begin position="437"/>
        <end position="456"/>
    </location>
</feature>
<dbReference type="GO" id="GO:0048038">
    <property type="term" value="F:quinone binding"/>
    <property type="evidence" value="ECO:0007669"/>
    <property type="project" value="UniProtKB-KW"/>
</dbReference>
<feature type="transmembrane region" description="Helical" evidence="5">
    <location>
        <begin position="32"/>
        <end position="51"/>
    </location>
</feature>
<feature type="transmembrane region" description="Helical" evidence="5">
    <location>
        <begin position="156"/>
        <end position="179"/>
    </location>
</feature>
<evidence type="ECO:0000259" key="7">
    <source>
        <dbReference type="Pfam" id="PF00361"/>
    </source>
</evidence>
<feature type="domain" description="NADH:quinone oxidoreductase/Mrp antiporter transmembrane" evidence="7">
    <location>
        <begin position="119"/>
        <end position="411"/>
    </location>
</feature>